<feature type="region of interest" description="Disordered" evidence="1">
    <location>
        <begin position="525"/>
        <end position="552"/>
    </location>
</feature>
<dbReference type="OrthoDB" id="442835at2759"/>
<dbReference type="InterPro" id="IPR007174">
    <property type="entry name" value="Las1"/>
</dbReference>
<proteinExistence type="predicted"/>
<feature type="compositionally biased region" description="Low complexity" evidence="1">
    <location>
        <begin position="606"/>
        <end position="622"/>
    </location>
</feature>
<protein>
    <submittedName>
        <fullName evidence="2">Uncharacterized protein</fullName>
    </submittedName>
</protein>
<accession>A0A0G4FQB2</accession>
<evidence type="ECO:0000313" key="3">
    <source>
        <dbReference type="Proteomes" id="UP000041254"/>
    </source>
</evidence>
<dbReference type="GO" id="GO:0090730">
    <property type="term" value="C:Las1 complex"/>
    <property type="evidence" value="ECO:0007669"/>
    <property type="project" value="InterPro"/>
</dbReference>
<dbReference type="PANTHER" id="PTHR15002">
    <property type="entry name" value="RIBOSOMAL BIOGENESIS PROTEIN LAS1L"/>
    <property type="match status" value="1"/>
</dbReference>
<dbReference type="VEuPathDB" id="CryptoDB:Vbra_9424"/>
<dbReference type="InParanoid" id="A0A0G4FQB2"/>
<dbReference type="GO" id="GO:0000470">
    <property type="term" value="P:maturation of LSU-rRNA"/>
    <property type="evidence" value="ECO:0007669"/>
    <property type="project" value="TreeGrafter"/>
</dbReference>
<dbReference type="GO" id="GO:0030687">
    <property type="term" value="C:preribosome, large subunit precursor"/>
    <property type="evidence" value="ECO:0007669"/>
    <property type="project" value="TreeGrafter"/>
</dbReference>
<dbReference type="AlphaFoldDB" id="A0A0G4FQB2"/>
<dbReference type="EMBL" id="CDMY01000479">
    <property type="protein sequence ID" value="CEM16629.1"/>
    <property type="molecule type" value="Genomic_DNA"/>
</dbReference>
<dbReference type="GO" id="GO:0000460">
    <property type="term" value="P:maturation of 5.8S rRNA"/>
    <property type="evidence" value="ECO:0007669"/>
    <property type="project" value="TreeGrafter"/>
</dbReference>
<feature type="region of interest" description="Disordered" evidence="1">
    <location>
        <begin position="210"/>
        <end position="238"/>
    </location>
</feature>
<evidence type="ECO:0000313" key="2">
    <source>
        <dbReference type="EMBL" id="CEM16629.1"/>
    </source>
</evidence>
<dbReference type="STRING" id="1169540.A0A0G4FQB2"/>
<name>A0A0G4FQB2_VITBC</name>
<sequence length="690" mass="74831">MLRDDRVVVWSSWHEFKDVRDRIFSANLHHKKDATNRVDQWRRRGKVPVAVDATANLLSVMLNDPDVNPFTEAPRDDTELRLLYAMTIVRVVNGFVDQAQEKQFARSVALLASQLGLPPFLVDLRHQATHAELPNRAQLRFAVQELEQLLRQRFWDPQMARLDAFFSVGNLEKCFLPPVRRLVALIPSVSLPVLDHGNGDAIDMDALAAEMPPEDDQPQRKGKKRRRVDAEERVKRSPQQIKGALVDKSVAAFTSVWSEARSAVSNCPDEVLLLSIVTECLQQMHDPYLQPLSLMALHLICGAASCNLAVRVVSSIFHALLSPSPSQPPREQLQGSTEVRYQSVRGQPYRWKLARGGSGLADRQVGDRGDDVRKGWMAALGVAQEGIDGDTADSSPEAPERTHLRWLRAVLSLPPSPTQPATHAAPSPALSSFHSLALAAPLAQLSNTEGGSVYHRGIRRLHEAVRCVAPHAIGTAVGHIARHGANDRAAAGLLGALGEAGILTSTIATLLQWMGERGITDIISTPPQDTRHAAEKGATADARQNGGDDLQDCVADGLVPPSVSASGVASEVLPLTVEGTWWDPQTWTIHDSLPVEGFFRPVCPVASTAQPATPPRRTAAPRAPRPSDTDEVLPVDGLAVPQMLCAPFALVPEGQNGAAAAVNGVVSEGHSDGVDGRRLQIDWSKVVPLL</sequence>
<organism evidence="2 3">
    <name type="scientific">Vitrella brassicaformis (strain CCMP3155)</name>
    <dbReference type="NCBI Taxonomy" id="1169540"/>
    <lineage>
        <taxon>Eukaryota</taxon>
        <taxon>Sar</taxon>
        <taxon>Alveolata</taxon>
        <taxon>Colpodellida</taxon>
        <taxon>Vitrellaceae</taxon>
        <taxon>Vitrella</taxon>
    </lineage>
</organism>
<dbReference type="PANTHER" id="PTHR15002:SF0">
    <property type="entry name" value="RIBOSOMAL BIOGENESIS PROTEIN LAS1L"/>
    <property type="match status" value="1"/>
</dbReference>
<gene>
    <name evidence="2" type="ORF">Vbra_9424</name>
</gene>
<dbReference type="Proteomes" id="UP000041254">
    <property type="component" value="Unassembled WGS sequence"/>
</dbReference>
<keyword evidence="3" id="KW-1185">Reference proteome</keyword>
<evidence type="ECO:0000256" key="1">
    <source>
        <dbReference type="SAM" id="MobiDB-lite"/>
    </source>
</evidence>
<dbReference type="GO" id="GO:0004519">
    <property type="term" value="F:endonuclease activity"/>
    <property type="evidence" value="ECO:0007669"/>
    <property type="project" value="InterPro"/>
</dbReference>
<reference evidence="2 3" key="1">
    <citation type="submission" date="2014-11" db="EMBL/GenBank/DDBJ databases">
        <authorList>
            <person name="Zhu J."/>
            <person name="Qi W."/>
            <person name="Song R."/>
        </authorList>
    </citation>
    <scope>NUCLEOTIDE SEQUENCE [LARGE SCALE GENOMIC DNA]</scope>
</reference>
<dbReference type="Pfam" id="PF04031">
    <property type="entry name" value="Las1"/>
    <property type="match status" value="1"/>
</dbReference>
<feature type="region of interest" description="Disordered" evidence="1">
    <location>
        <begin position="606"/>
        <end position="632"/>
    </location>
</feature>